<reference evidence="1" key="1">
    <citation type="submission" date="2023-07" db="EMBL/GenBank/DDBJ databases">
        <title>Black Yeasts Isolated from many extreme environments.</title>
        <authorList>
            <person name="Coleine C."/>
            <person name="Stajich J.E."/>
            <person name="Selbmann L."/>
        </authorList>
    </citation>
    <scope>NUCLEOTIDE SEQUENCE</scope>
    <source>
        <strain evidence="1">CCFEE 5714</strain>
    </source>
</reference>
<comment type="caution">
    <text evidence="1">The sequence shown here is derived from an EMBL/GenBank/DDBJ whole genome shotgun (WGS) entry which is preliminary data.</text>
</comment>
<dbReference type="Proteomes" id="UP001281147">
    <property type="component" value="Unassembled WGS sequence"/>
</dbReference>
<name>A0ACC3MEI2_9PEZI</name>
<evidence type="ECO:0000313" key="2">
    <source>
        <dbReference type="Proteomes" id="UP001281147"/>
    </source>
</evidence>
<organism evidence="1 2">
    <name type="scientific">Vermiconidia calcicola</name>
    <dbReference type="NCBI Taxonomy" id="1690605"/>
    <lineage>
        <taxon>Eukaryota</taxon>
        <taxon>Fungi</taxon>
        <taxon>Dikarya</taxon>
        <taxon>Ascomycota</taxon>
        <taxon>Pezizomycotina</taxon>
        <taxon>Dothideomycetes</taxon>
        <taxon>Dothideomycetidae</taxon>
        <taxon>Mycosphaerellales</taxon>
        <taxon>Extremaceae</taxon>
        <taxon>Vermiconidia</taxon>
    </lineage>
</organism>
<gene>
    <name evidence="1" type="ORF">LTR37_020391</name>
</gene>
<dbReference type="EMBL" id="JAUTXU010000353">
    <property type="protein sequence ID" value="KAK3683278.1"/>
    <property type="molecule type" value="Genomic_DNA"/>
</dbReference>
<keyword evidence="2" id="KW-1185">Reference proteome</keyword>
<accession>A0ACC3MEI2</accession>
<proteinExistence type="predicted"/>
<protein>
    <submittedName>
        <fullName evidence="1">Uncharacterized protein</fullName>
    </submittedName>
</protein>
<evidence type="ECO:0000313" key="1">
    <source>
        <dbReference type="EMBL" id="KAK3683278.1"/>
    </source>
</evidence>
<sequence>MVATKAHLRDFIKWETKAAKDVKTKSRNKSRNLEDQLLAEWNQRTDKVAYATIVQDLPDLIEKADKLAKKAQQPPKILKKDTNETARDKHRVFQGTVRLALDARRAVLPELRKLRDLQLATDRDGDIVTNERSRNYTTRLLNEAQTAMNELQRQFTQRRETRRGLGFAVASENGLQAGEDEGQDQQDEQNEQEDQQEQQEQGEAAIGEGSGQKGNERVPEDGEDSSSKRMRRSEDVGEDEEAPAAKRSRPSGHRRSDRLASTSQPSEDPLADGPSVDAQDESNPSLRDRWSVFLASVQKDEKLHRFLAEFQDLVDKVHVVVALGYEAPEPPKPDTMGEADPENLVAGLEQKVNDAERTMANERQQMLDEMITNDPDKKGDVAYHLGVFDAKLKSPIGKNWAWGGTIGVGGHGHAGLWIQYDEQARIKDRIVLKETYLGNMWDDEGSWYGDTWERLPLEVALHERVSRRAGSSAVGIVRFRASAVYPDLSMYRTYCEFCEHGDLWKAMILHWSLKDSYRKLGTPKAEKCHIPPYAMWAIFASLAKAVCFLKYGAIPGQTKPKEWDAIIHRDIKSPNVFLAKPREDAWRSVPEPKLGDFGLALLANDDHAQIVPSGTPGYRAPEQDLDTESKKRLGRNISCAADVFAIGAVIIHLMNLDDEPHLRQRNYFRGSAPPELEKAAKRLYPNRLVDLMMRCLEMLQENRIDAWKLCEEIRAEVEQSRENSVALVEGELDQDHDFWYKEDVYRRHLART</sequence>